<protein>
    <recommendedName>
        <fullName evidence="1">RNA-directed DNA polymerase</fullName>
        <ecNumber evidence="1">2.7.7.49</ecNumber>
    </recommendedName>
</protein>
<dbReference type="GO" id="GO:0003964">
    <property type="term" value="F:RNA-directed DNA polymerase activity"/>
    <property type="evidence" value="ECO:0007669"/>
    <property type="project" value="UniProtKB-EC"/>
</dbReference>
<evidence type="ECO:0000256" key="3">
    <source>
        <dbReference type="SAM" id="MobiDB-lite"/>
    </source>
</evidence>
<dbReference type="GO" id="GO:0015074">
    <property type="term" value="P:DNA integration"/>
    <property type="evidence" value="ECO:0007669"/>
    <property type="project" value="InterPro"/>
</dbReference>
<feature type="region of interest" description="Disordered" evidence="3">
    <location>
        <begin position="597"/>
        <end position="644"/>
    </location>
</feature>
<dbReference type="GO" id="GO:0042575">
    <property type="term" value="C:DNA polymerase complex"/>
    <property type="evidence" value="ECO:0007669"/>
    <property type="project" value="UniProtKB-ARBA"/>
</dbReference>
<comment type="caution">
    <text evidence="6">The sequence shown here is derived from an EMBL/GenBank/DDBJ whole genome shotgun (WGS) entry which is preliminary data.</text>
</comment>
<evidence type="ECO:0000259" key="4">
    <source>
        <dbReference type="PROSITE" id="PS50878"/>
    </source>
</evidence>
<feature type="compositionally biased region" description="Low complexity" evidence="3">
    <location>
        <begin position="605"/>
        <end position="618"/>
    </location>
</feature>
<feature type="compositionally biased region" description="Basic and acidic residues" evidence="3">
    <location>
        <begin position="453"/>
        <end position="463"/>
    </location>
</feature>
<dbReference type="Pfam" id="PF17921">
    <property type="entry name" value="Integrase_H2C2"/>
    <property type="match status" value="1"/>
</dbReference>
<dbReference type="InterPro" id="IPR012337">
    <property type="entry name" value="RNaseH-like_sf"/>
</dbReference>
<dbReference type="EMBL" id="JAPTSV010000007">
    <property type="protein sequence ID" value="KAJ1526346.1"/>
    <property type="molecule type" value="Genomic_DNA"/>
</dbReference>
<dbReference type="Gene3D" id="3.30.70.270">
    <property type="match status" value="2"/>
</dbReference>
<dbReference type="EC" id="2.7.7.49" evidence="1"/>
<reference evidence="6" key="1">
    <citation type="submission" date="2022-12" db="EMBL/GenBank/DDBJ databases">
        <title>Chromosome-level genome assembly of the bean flower thrips Megalurothrips usitatus.</title>
        <authorList>
            <person name="Ma L."/>
            <person name="Liu Q."/>
            <person name="Li H."/>
            <person name="Cai W."/>
        </authorList>
    </citation>
    <scope>NUCLEOTIDE SEQUENCE</scope>
    <source>
        <strain evidence="6">Cailab_2022a</strain>
    </source>
</reference>
<dbReference type="AlphaFoldDB" id="A0AAV7XKR9"/>
<dbReference type="InterPro" id="IPR036397">
    <property type="entry name" value="RNaseH_sf"/>
</dbReference>
<feature type="domain" description="Integrase catalytic" evidence="5">
    <location>
        <begin position="281"/>
        <end position="476"/>
    </location>
</feature>
<dbReference type="InterPro" id="IPR043502">
    <property type="entry name" value="DNA/RNA_pol_sf"/>
</dbReference>
<gene>
    <name evidence="6" type="ORF">ONE63_009495</name>
</gene>
<feature type="compositionally biased region" description="Pro residues" evidence="3">
    <location>
        <begin position="492"/>
        <end position="508"/>
    </location>
</feature>
<dbReference type="PROSITE" id="PS50994">
    <property type="entry name" value="INTEGRASE"/>
    <property type="match status" value="1"/>
</dbReference>
<dbReference type="Proteomes" id="UP001075354">
    <property type="component" value="Chromosome 7"/>
</dbReference>
<dbReference type="Pfam" id="PF00078">
    <property type="entry name" value="RVT_1"/>
    <property type="match status" value="1"/>
</dbReference>
<dbReference type="Gene3D" id="1.10.340.70">
    <property type="match status" value="1"/>
</dbReference>
<dbReference type="FunFam" id="1.10.340.70:FF:000003">
    <property type="entry name" value="Protein CBG25708"/>
    <property type="match status" value="1"/>
</dbReference>
<dbReference type="Pfam" id="PF00665">
    <property type="entry name" value="rve"/>
    <property type="match status" value="1"/>
</dbReference>
<name>A0AAV7XKR9_9NEOP</name>
<proteinExistence type="predicted"/>
<feature type="compositionally biased region" description="Pro residues" evidence="3">
    <location>
        <begin position="515"/>
        <end position="533"/>
    </location>
</feature>
<dbReference type="InterPro" id="IPR000477">
    <property type="entry name" value="RT_dom"/>
</dbReference>
<evidence type="ECO:0000259" key="5">
    <source>
        <dbReference type="PROSITE" id="PS50994"/>
    </source>
</evidence>
<dbReference type="PANTHER" id="PTHR37984">
    <property type="entry name" value="PROTEIN CBG26694"/>
    <property type="match status" value="1"/>
</dbReference>
<dbReference type="InterPro" id="IPR041577">
    <property type="entry name" value="RT_RNaseH_2"/>
</dbReference>
<sequence length="644" mass="69924">MDGLFGGVDGVVVYQDNIYVRSASLEEHRRRLHVVLTKLSDAGFTVNAEKCTWLASELNVLGFKVSREGVHPREDKGKSHVLEPLHRLLDADSTWNWGPREQQALDAVKELISSDAVLVHYDLNKPVTVVCDASPHGVGAGDQPMYPEPAGVFLLEAKTPDILTAESIAVESGKDPVIRDVMTWVNEGWPSVVPPEAAPYFQKRNSLSIHRGCLLQSDRVVVPESLRAQVLELVHAAHPGIVASKAIARSIIWWPKWCTDVEDTVRRCTACQLEAKMPPKKPYRPWPAPERCWQRVHLDYAGPFLGHYFLIAIDAFSKWPVVKIMASLSSAALIAALRAIFADFGCPQVIVTDNGSSFIAADTKAFLDRNGVKLLHSPPWHPASNGLAERTVYAFKQAMARFRDGPIHARLARALWSMRSRPSSVTGNQVTVLNGARSCDVVLNDGAVRHNVHVDHLRPRHPEAGAAPVPDSVPAQQPVQRAPVVDEVPQPASTPTPAPAPRPPPATPPRREPSATPPTSSPAPQPPLVPPPRRAPEARLPSPRLFEDPDPGRRDCFCGNPNCPLADQLVDQLDEVQDGDLGDPAVEVDVDDLLQRAVGPPPALLSPASPEAPAAPRPDSGRGRGTTRSGRAVKAPERFGAGVP</sequence>
<feature type="domain" description="Reverse transcriptase" evidence="4">
    <location>
        <begin position="1"/>
        <end position="65"/>
    </location>
</feature>
<dbReference type="InterPro" id="IPR043128">
    <property type="entry name" value="Rev_trsase/Diguanyl_cyclase"/>
</dbReference>
<dbReference type="GO" id="GO:0003676">
    <property type="term" value="F:nucleic acid binding"/>
    <property type="evidence" value="ECO:0007669"/>
    <property type="project" value="InterPro"/>
</dbReference>
<dbReference type="InterPro" id="IPR050951">
    <property type="entry name" value="Retrovirus_Pol_polyprotein"/>
</dbReference>
<evidence type="ECO:0000256" key="1">
    <source>
        <dbReference type="ARBA" id="ARBA00012493"/>
    </source>
</evidence>
<evidence type="ECO:0000313" key="6">
    <source>
        <dbReference type="EMBL" id="KAJ1526346.1"/>
    </source>
</evidence>
<feature type="region of interest" description="Disordered" evidence="3">
    <location>
        <begin position="453"/>
        <end position="561"/>
    </location>
</feature>
<dbReference type="SUPFAM" id="SSF53098">
    <property type="entry name" value="Ribonuclease H-like"/>
    <property type="match status" value="1"/>
</dbReference>
<evidence type="ECO:0000313" key="7">
    <source>
        <dbReference type="Proteomes" id="UP001075354"/>
    </source>
</evidence>
<dbReference type="Pfam" id="PF17919">
    <property type="entry name" value="RT_RNaseH_2"/>
    <property type="match status" value="1"/>
</dbReference>
<evidence type="ECO:0000256" key="2">
    <source>
        <dbReference type="ARBA" id="ARBA00023268"/>
    </source>
</evidence>
<dbReference type="SUPFAM" id="SSF56672">
    <property type="entry name" value="DNA/RNA polymerases"/>
    <property type="match status" value="1"/>
</dbReference>
<dbReference type="Gene3D" id="3.30.420.10">
    <property type="entry name" value="Ribonuclease H-like superfamily/Ribonuclease H"/>
    <property type="match status" value="1"/>
</dbReference>
<dbReference type="InterPro" id="IPR041588">
    <property type="entry name" value="Integrase_H2C2"/>
</dbReference>
<accession>A0AAV7XKR9</accession>
<keyword evidence="7" id="KW-1185">Reference proteome</keyword>
<dbReference type="PANTHER" id="PTHR37984:SF5">
    <property type="entry name" value="PROTEIN NYNRIN-LIKE"/>
    <property type="match status" value="1"/>
</dbReference>
<dbReference type="PROSITE" id="PS50878">
    <property type="entry name" value="RT_POL"/>
    <property type="match status" value="1"/>
</dbReference>
<dbReference type="InterPro" id="IPR001584">
    <property type="entry name" value="Integrase_cat-core"/>
</dbReference>
<feature type="compositionally biased region" description="Basic and acidic residues" evidence="3">
    <location>
        <begin position="545"/>
        <end position="556"/>
    </location>
</feature>
<keyword evidence="2" id="KW-0511">Multifunctional enzyme</keyword>
<organism evidence="6 7">
    <name type="scientific">Megalurothrips usitatus</name>
    <name type="common">bean blossom thrips</name>
    <dbReference type="NCBI Taxonomy" id="439358"/>
    <lineage>
        <taxon>Eukaryota</taxon>
        <taxon>Metazoa</taxon>
        <taxon>Ecdysozoa</taxon>
        <taxon>Arthropoda</taxon>
        <taxon>Hexapoda</taxon>
        <taxon>Insecta</taxon>
        <taxon>Pterygota</taxon>
        <taxon>Neoptera</taxon>
        <taxon>Paraneoptera</taxon>
        <taxon>Thysanoptera</taxon>
        <taxon>Terebrantia</taxon>
        <taxon>Thripoidea</taxon>
        <taxon>Thripidae</taxon>
        <taxon>Megalurothrips</taxon>
    </lineage>
</organism>